<proteinExistence type="predicted"/>
<name>A0A4R2JHH1_9PSEU</name>
<evidence type="ECO:0000313" key="3">
    <source>
        <dbReference type="Proteomes" id="UP000295680"/>
    </source>
</evidence>
<evidence type="ECO:0000313" key="2">
    <source>
        <dbReference type="EMBL" id="TCO58514.1"/>
    </source>
</evidence>
<evidence type="ECO:0000256" key="1">
    <source>
        <dbReference type="SAM" id="SignalP"/>
    </source>
</evidence>
<comment type="caution">
    <text evidence="2">The sequence shown here is derived from an EMBL/GenBank/DDBJ whole genome shotgun (WGS) entry which is preliminary data.</text>
</comment>
<feature type="chain" id="PRO_5020751885" description="Small secreted domain DUF320" evidence="1">
    <location>
        <begin position="25"/>
        <end position="107"/>
    </location>
</feature>
<protein>
    <recommendedName>
        <fullName evidence="4">Small secreted domain DUF320</fullName>
    </recommendedName>
</protein>
<accession>A0A4R2JHH1</accession>
<reference evidence="2 3" key="1">
    <citation type="submission" date="2019-03" db="EMBL/GenBank/DDBJ databases">
        <title>Genomic Encyclopedia of Type Strains, Phase IV (KMG-IV): sequencing the most valuable type-strain genomes for metagenomic binning, comparative biology and taxonomic classification.</title>
        <authorList>
            <person name="Goeker M."/>
        </authorList>
    </citation>
    <scope>NUCLEOTIDE SEQUENCE [LARGE SCALE GENOMIC DNA]</scope>
    <source>
        <strain evidence="2 3">DSM 45934</strain>
    </source>
</reference>
<gene>
    <name evidence="2" type="ORF">EV192_105584</name>
</gene>
<keyword evidence="3" id="KW-1185">Reference proteome</keyword>
<dbReference type="EMBL" id="SLWS01000005">
    <property type="protein sequence ID" value="TCO58514.1"/>
    <property type="molecule type" value="Genomic_DNA"/>
</dbReference>
<organism evidence="2 3">
    <name type="scientific">Actinocrispum wychmicini</name>
    <dbReference type="NCBI Taxonomy" id="1213861"/>
    <lineage>
        <taxon>Bacteria</taxon>
        <taxon>Bacillati</taxon>
        <taxon>Actinomycetota</taxon>
        <taxon>Actinomycetes</taxon>
        <taxon>Pseudonocardiales</taxon>
        <taxon>Pseudonocardiaceae</taxon>
        <taxon>Actinocrispum</taxon>
    </lineage>
</organism>
<keyword evidence="1" id="KW-0732">Signal</keyword>
<evidence type="ECO:0008006" key="4">
    <source>
        <dbReference type="Google" id="ProtNLM"/>
    </source>
</evidence>
<sequence length="107" mass="10387">MLKKAGVIAAAAAGLLMLGGPAFAGGNDGMGDGHHNYGHAHGINNAANGQVGLVNLNDIDIIKNINLNAVVGACGNNVGVLGAAVPILSPSITGNCASGGIMSDNED</sequence>
<dbReference type="AlphaFoldDB" id="A0A4R2JHH1"/>
<dbReference type="Proteomes" id="UP000295680">
    <property type="component" value="Unassembled WGS sequence"/>
</dbReference>
<feature type="signal peptide" evidence="1">
    <location>
        <begin position="1"/>
        <end position="24"/>
    </location>
</feature>